<dbReference type="InterPro" id="IPR003825">
    <property type="entry name" value="Colicin-V_CvpA"/>
</dbReference>
<name>A0A084IQ95_SALHC</name>
<evidence type="ECO:0000256" key="1">
    <source>
        <dbReference type="ARBA" id="ARBA00004141"/>
    </source>
</evidence>
<protein>
    <submittedName>
        <fullName evidence="6">Colicin V production protein</fullName>
    </submittedName>
</protein>
<keyword evidence="4 5" id="KW-0472">Membrane</keyword>
<keyword evidence="7" id="KW-1185">Reference proteome</keyword>
<dbReference type="AlphaFoldDB" id="A0A084IQ95"/>
<dbReference type="RefSeq" id="WP_037333380.1">
    <property type="nucleotide sequence ID" value="NZ_APNK01000002.1"/>
</dbReference>
<dbReference type="STRING" id="1304275.C41B8_02077"/>
<evidence type="ECO:0000313" key="6">
    <source>
        <dbReference type="EMBL" id="KEZ78879.1"/>
    </source>
</evidence>
<dbReference type="EMBL" id="APNK01000002">
    <property type="protein sequence ID" value="KEZ78879.1"/>
    <property type="molecule type" value="Genomic_DNA"/>
</dbReference>
<organism evidence="6 7">
    <name type="scientific">Salinisphaera hydrothermalis (strain C41B8)</name>
    <dbReference type="NCBI Taxonomy" id="1304275"/>
    <lineage>
        <taxon>Bacteria</taxon>
        <taxon>Pseudomonadati</taxon>
        <taxon>Pseudomonadota</taxon>
        <taxon>Gammaproteobacteria</taxon>
        <taxon>Salinisphaerales</taxon>
        <taxon>Salinisphaeraceae</taxon>
        <taxon>Salinisphaera</taxon>
    </lineage>
</organism>
<dbReference type="GO" id="GO:0016020">
    <property type="term" value="C:membrane"/>
    <property type="evidence" value="ECO:0007669"/>
    <property type="project" value="UniProtKB-SubCell"/>
</dbReference>
<dbReference type="PANTHER" id="PTHR36926:SF1">
    <property type="entry name" value="COLICIN V PRODUCTION PROTEIN"/>
    <property type="match status" value="1"/>
</dbReference>
<comment type="subcellular location">
    <subcellularLocation>
        <location evidence="1">Membrane</location>
        <topology evidence="1">Multi-pass membrane protein</topology>
    </subcellularLocation>
</comment>
<evidence type="ECO:0000256" key="3">
    <source>
        <dbReference type="ARBA" id="ARBA00022989"/>
    </source>
</evidence>
<proteinExistence type="predicted"/>
<dbReference type="Proteomes" id="UP000028302">
    <property type="component" value="Unassembled WGS sequence"/>
</dbReference>
<gene>
    <name evidence="6" type="ORF">C41B8_02077</name>
</gene>
<evidence type="ECO:0000256" key="2">
    <source>
        <dbReference type="ARBA" id="ARBA00022692"/>
    </source>
</evidence>
<dbReference type="PANTHER" id="PTHR36926">
    <property type="entry name" value="COLICIN V PRODUCTION PROTEIN"/>
    <property type="match status" value="1"/>
</dbReference>
<feature type="transmembrane region" description="Helical" evidence="5">
    <location>
        <begin position="64"/>
        <end position="85"/>
    </location>
</feature>
<dbReference type="OrthoDB" id="9810601at2"/>
<evidence type="ECO:0000256" key="5">
    <source>
        <dbReference type="SAM" id="Phobius"/>
    </source>
</evidence>
<sequence length="179" mass="19242">MIWIDVAIVVVVALSAIIGFFRGFLREALGLATWILAFYLAFILAQPGSAYLRQWIHSDSARLAAAFAIIFLAVLVAGAIVNYLLGRLINQTGFAGTDRAVGIVFGVVRGVAVLIVLVLLAGVTPVPRDSWWQRSIFIGQLEAGALWVRSYLPPDIANAIRYPDAPSTLPANSTTTSTT</sequence>
<dbReference type="InterPro" id="IPR052719">
    <property type="entry name" value="CvpA-like"/>
</dbReference>
<evidence type="ECO:0000256" key="4">
    <source>
        <dbReference type="ARBA" id="ARBA00023136"/>
    </source>
</evidence>
<keyword evidence="2 5" id="KW-0812">Transmembrane</keyword>
<feature type="transmembrane region" description="Helical" evidence="5">
    <location>
        <begin position="31"/>
        <end position="52"/>
    </location>
</feature>
<reference evidence="6 7" key="1">
    <citation type="submission" date="2013-03" db="EMBL/GenBank/DDBJ databases">
        <title>Salinisphaera hydrothermalis C41B8 Genome Sequencing.</title>
        <authorList>
            <person name="Li C."/>
            <person name="Lai Q."/>
            <person name="Shao Z."/>
        </authorList>
    </citation>
    <scope>NUCLEOTIDE SEQUENCE [LARGE SCALE GENOMIC DNA]</scope>
    <source>
        <strain evidence="6 7">C41B8</strain>
    </source>
</reference>
<evidence type="ECO:0000313" key="7">
    <source>
        <dbReference type="Proteomes" id="UP000028302"/>
    </source>
</evidence>
<feature type="transmembrane region" description="Helical" evidence="5">
    <location>
        <begin position="100"/>
        <end position="124"/>
    </location>
</feature>
<dbReference type="Pfam" id="PF02674">
    <property type="entry name" value="Colicin_V"/>
    <property type="match status" value="1"/>
</dbReference>
<dbReference type="eggNOG" id="COG1286">
    <property type="taxonomic scope" value="Bacteria"/>
</dbReference>
<dbReference type="GO" id="GO:0009403">
    <property type="term" value="P:toxin biosynthetic process"/>
    <property type="evidence" value="ECO:0007669"/>
    <property type="project" value="InterPro"/>
</dbReference>
<accession>A0A084IQ95</accession>
<comment type="caution">
    <text evidence="6">The sequence shown here is derived from an EMBL/GenBank/DDBJ whole genome shotgun (WGS) entry which is preliminary data.</text>
</comment>
<keyword evidence="3 5" id="KW-1133">Transmembrane helix</keyword>
<feature type="transmembrane region" description="Helical" evidence="5">
    <location>
        <begin position="7"/>
        <end position="25"/>
    </location>
</feature>